<feature type="transmembrane region" description="Helical" evidence="7">
    <location>
        <begin position="72"/>
        <end position="90"/>
    </location>
</feature>
<organism evidence="8 9">
    <name type="scientific">Tetracentron sinense</name>
    <name type="common">Spur-leaf</name>
    <dbReference type="NCBI Taxonomy" id="13715"/>
    <lineage>
        <taxon>Eukaryota</taxon>
        <taxon>Viridiplantae</taxon>
        <taxon>Streptophyta</taxon>
        <taxon>Embryophyta</taxon>
        <taxon>Tracheophyta</taxon>
        <taxon>Spermatophyta</taxon>
        <taxon>Magnoliopsida</taxon>
        <taxon>Trochodendrales</taxon>
        <taxon>Trochodendraceae</taxon>
        <taxon>Tetracentron</taxon>
    </lineage>
</organism>
<dbReference type="OrthoDB" id="63113at2759"/>
<dbReference type="PANTHER" id="PTHR19317:SF84">
    <property type="entry name" value="PRA1 FAMILY PROTEIN"/>
    <property type="match status" value="1"/>
</dbReference>
<keyword evidence="5 7" id="KW-1133">Transmembrane helix</keyword>
<dbReference type="PANTHER" id="PTHR19317">
    <property type="entry name" value="PRENYLATED RAB ACCEPTOR 1-RELATED"/>
    <property type="match status" value="1"/>
</dbReference>
<dbReference type="InterPro" id="IPR004895">
    <property type="entry name" value="Prenylated_rab_accept_PRA1"/>
</dbReference>
<evidence type="ECO:0000256" key="7">
    <source>
        <dbReference type="RuleBase" id="RU363107"/>
    </source>
</evidence>
<dbReference type="AlphaFoldDB" id="A0A834YPX6"/>
<accession>A0A834YPX6</accession>
<dbReference type="EMBL" id="JABCRI010000016">
    <property type="protein sequence ID" value="KAF8392277.1"/>
    <property type="molecule type" value="Genomic_DNA"/>
</dbReference>
<protein>
    <recommendedName>
        <fullName evidence="7">PRA1 family protein</fullName>
    </recommendedName>
</protein>
<feature type="transmembrane region" description="Helical" evidence="7">
    <location>
        <begin position="150"/>
        <end position="167"/>
    </location>
</feature>
<dbReference type="OMA" id="RITENLF"/>
<comment type="caution">
    <text evidence="8">The sequence shown here is derived from an EMBL/GenBank/DDBJ whole genome shotgun (WGS) entry which is preliminary data.</text>
</comment>
<evidence type="ECO:0000256" key="1">
    <source>
        <dbReference type="ARBA" id="ARBA00002501"/>
    </source>
</evidence>
<keyword evidence="6 7" id="KW-0472">Membrane</keyword>
<evidence type="ECO:0000256" key="2">
    <source>
        <dbReference type="ARBA" id="ARBA00004141"/>
    </source>
</evidence>
<evidence type="ECO:0000256" key="5">
    <source>
        <dbReference type="ARBA" id="ARBA00022989"/>
    </source>
</evidence>
<dbReference type="GO" id="GO:0005794">
    <property type="term" value="C:Golgi apparatus"/>
    <property type="evidence" value="ECO:0007669"/>
    <property type="project" value="TreeGrafter"/>
</dbReference>
<dbReference type="Proteomes" id="UP000655225">
    <property type="component" value="Unassembled WGS sequence"/>
</dbReference>
<dbReference type="Pfam" id="PF03208">
    <property type="entry name" value="PRA1"/>
    <property type="match status" value="1"/>
</dbReference>
<evidence type="ECO:0000313" key="9">
    <source>
        <dbReference type="Proteomes" id="UP000655225"/>
    </source>
</evidence>
<comment type="subcellular location">
    <subcellularLocation>
        <location evidence="2 7">Membrane</location>
        <topology evidence="2 7">Multi-pass membrane protein</topology>
    </subcellularLocation>
</comment>
<feature type="transmembrane region" description="Helical" evidence="7">
    <location>
        <begin position="124"/>
        <end position="144"/>
    </location>
</feature>
<gene>
    <name evidence="8" type="ORF">HHK36_022619</name>
</gene>
<name>A0A834YPX6_TETSI</name>
<keyword evidence="4 7" id="KW-0812">Transmembrane</keyword>
<reference evidence="8 9" key="1">
    <citation type="submission" date="2020-04" db="EMBL/GenBank/DDBJ databases">
        <title>Plant Genome Project.</title>
        <authorList>
            <person name="Zhang R.-G."/>
        </authorList>
    </citation>
    <scope>NUCLEOTIDE SEQUENCE [LARGE SCALE GENOMIC DNA]</scope>
    <source>
        <strain evidence="8">YNK0</strain>
        <tissue evidence="8">Leaf</tissue>
    </source>
</reference>
<evidence type="ECO:0000256" key="6">
    <source>
        <dbReference type="ARBA" id="ARBA00023136"/>
    </source>
</evidence>
<proteinExistence type="inferred from homology"/>
<dbReference type="GO" id="GO:0005783">
    <property type="term" value="C:endoplasmic reticulum"/>
    <property type="evidence" value="ECO:0007669"/>
    <property type="project" value="TreeGrafter"/>
</dbReference>
<sequence length="200" mass="22510">MSNPALAGYGTVPTAAAATPSSRVEFMSRAKERGKSLMATRRPWKELVDLSAFNRPDSYGDAMVRIKRNFSYFRVNYAIIVLLILFLSLLWHPISMIVFLIVFVGWFFLYFFRDEPLMVFNRTFDDRVVLIVLSVITIVALVFTHVGLNVLISLIIGVVIVGLHAAFRITSDHFLDEQEAADGGLLSVVGSPMRTTYTRI</sequence>
<evidence type="ECO:0000256" key="4">
    <source>
        <dbReference type="ARBA" id="ARBA00022692"/>
    </source>
</evidence>
<feature type="transmembrane region" description="Helical" evidence="7">
    <location>
        <begin position="96"/>
        <end position="112"/>
    </location>
</feature>
<keyword evidence="7" id="KW-0813">Transport</keyword>
<dbReference type="GO" id="GO:0016192">
    <property type="term" value="P:vesicle-mediated transport"/>
    <property type="evidence" value="ECO:0007669"/>
    <property type="project" value="TreeGrafter"/>
</dbReference>
<evidence type="ECO:0000256" key="3">
    <source>
        <dbReference type="ARBA" id="ARBA00006483"/>
    </source>
</evidence>
<dbReference type="GO" id="GO:0016020">
    <property type="term" value="C:membrane"/>
    <property type="evidence" value="ECO:0007669"/>
    <property type="project" value="UniProtKB-SubCell"/>
</dbReference>
<comment type="function">
    <text evidence="1 7">May be involved in both secretory and endocytic intracellular trafficking in the endosomal/prevacuolar compartments.</text>
</comment>
<comment type="similarity">
    <text evidence="3 7">Belongs to the PRA1 family.</text>
</comment>
<keyword evidence="9" id="KW-1185">Reference proteome</keyword>
<evidence type="ECO:0000313" key="8">
    <source>
        <dbReference type="EMBL" id="KAF8392277.1"/>
    </source>
</evidence>